<proteinExistence type="predicted"/>
<name>A0A8T4GV37_9EURY</name>
<evidence type="ECO:0000313" key="2">
    <source>
        <dbReference type="Proteomes" id="UP000823736"/>
    </source>
</evidence>
<dbReference type="RefSeq" id="WP_209491281.1">
    <property type="nucleotide sequence ID" value="NZ_JAGGLC010000003.1"/>
</dbReference>
<evidence type="ECO:0000313" key="1">
    <source>
        <dbReference type="EMBL" id="MBP1986991.1"/>
    </source>
</evidence>
<organism evidence="1 2">
    <name type="scientific">Halolamina salifodinae</name>
    <dbReference type="NCBI Taxonomy" id="1202767"/>
    <lineage>
        <taxon>Archaea</taxon>
        <taxon>Methanobacteriati</taxon>
        <taxon>Methanobacteriota</taxon>
        <taxon>Stenosarchaea group</taxon>
        <taxon>Halobacteria</taxon>
        <taxon>Halobacteriales</taxon>
        <taxon>Haloferacaceae</taxon>
    </lineage>
</organism>
<reference evidence="1" key="1">
    <citation type="submission" date="2021-03" db="EMBL/GenBank/DDBJ databases">
        <title>Genomic Encyclopedia of Type Strains, Phase IV (KMG-IV): sequencing the most valuable type-strain genomes for metagenomic binning, comparative biology and taxonomic classification.</title>
        <authorList>
            <person name="Goeker M."/>
        </authorList>
    </citation>
    <scope>NUCLEOTIDE SEQUENCE</scope>
    <source>
        <strain evidence="1">DSM 26232</strain>
    </source>
</reference>
<protein>
    <submittedName>
        <fullName evidence="1">Uncharacterized protein</fullName>
    </submittedName>
</protein>
<comment type="caution">
    <text evidence="1">The sequence shown here is derived from an EMBL/GenBank/DDBJ whole genome shotgun (WGS) entry which is preliminary data.</text>
</comment>
<dbReference type="Proteomes" id="UP000823736">
    <property type="component" value="Unassembled WGS sequence"/>
</dbReference>
<dbReference type="EMBL" id="JAGGLC010000003">
    <property type="protein sequence ID" value="MBP1986991.1"/>
    <property type="molecule type" value="Genomic_DNA"/>
</dbReference>
<gene>
    <name evidence="1" type="ORF">J2753_001489</name>
</gene>
<accession>A0A8T4GV37</accession>
<dbReference type="AlphaFoldDB" id="A0A8T4GV37"/>
<keyword evidence="2" id="KW-1185">Reference proteome</keyword>
<sequence length="177" mass="20067">MTDSDEDIDLSDRFEAVDGLRGHCVCGKYFHYIGGLDVSEVELVCEDCGRRLQVEVSAEVVEHDPSNTYDEGAFREAVESHIRGEITEDELRSLWDYFGHPDKEYEETVEHLRSYLEDKVAKERIADQLGVSSDAVYTNYPEQMEEIAEGVVVVDGEKYAILAEFDEDDLDAEGDDL</sequence>